<reference evidence="3" key="1">
    <citation type="journal article" date="2017" name="Plant J.">
        <title>The pomegranate (Punica granatum L.) genome and the genomics of punicalagin biosynthesis.</title>
        <authorList>
            <person name="Qin G."/>
            <person name="Xu C."/>
            <person name="Ming R."/>
            <person name="Tang H."/>
            <person name="Guyot R."/>
            <person name="Kramer E.M."/>
            <person name="Hu Y."/>
            <person name="Yi X."/>
            <person name="Qi Y."/>
            <person name="Xu X."/>
            <person name="Gao Z."/>
            <person name="Pan H."/>
            <person name="Jian J."/>
            <person name="Tian Y."/>
            <person name="Yue Z."/>
            <person name="Xu Y."/>
        </authorList>
    </citation>
    <scope>NUCLEOTIDE SEQUENCE [LARGE SCALE GENOMIC DNA]</scope>
    <source>
        <strain evidence="3">cv. Dabenzi</strain>
    </source>
</reference>
<dbReference type="GO" id="GO:0006303">
    <property type="term" value="P:double-strand break repair via nonhomologous end joining"/>
    <property type="evidence" value="ECO:0007669"/>
    <property type="project" value="TreeGrafter"/>
</dbReference>
<dbReference type="PANTHER" id="PTHR28559:SF1">
    <property type="entry name" value="DNA REPAIR PROTEIN XRCC4"/>
    <property type="match status" value="1"/>
</dbReference>
<dbReference type="Gene3D" id="1.20.5.370">
    <property type="match status" value="1"/>
</dbReference>
<dbReference type="PANTHER" id="PTHR28559">
    <property type="entry name" value="DNA REPAIR PROTEIN XRCC4"/>
    <property type="match status" value="1"/>
</dbReference>
<dbReference type="Proteomes" id="UP000197138">
    <property type="component" value="Unassembled WGS sequence"/>
</dbReference>
<evidence type="ECO:0008006" key="4">
    <source>
        <dbReference type="Google" id="ProtNLM"/>
    </source>
</evidence>
<evidence type="ECO:0000313" key="3">
    <source>
        <dbReference type="Proteomes" id="UP000197138"/>
    </source>
</evidence>
<dbReference type="InterPro" id="IPR010585">
    <property type="entry name" value="DNA_repair_prot_XRCC4"/>
</dbReference>
<dbReference type="GO" id="GO:0003677">
    <property type="term" value="F:DNA binding"/>
    <property type="evidence" value="ECO:0007669"/>
    <property type="project" value="InterPro"/>
</dbReference>
<feature type="compositionally biased region" description="Basic residues" evidence="1">
    <location>
        <begin position="271"/>
        <end position="282"/>
    </location>
</feature>
<name>A0A218W6P2_PUNGR</name>
<dbReference type="GO" id="GO:0006310">
    <property type="term" value="P:DNA recombination"/>
    <property type="evidence" value="ECO:0007669"/>
    <property type="project" value="InterPro"/>
</dbReference>
<dbReference type="GO" id="GO:0032807">
    <property type="term" value="C:DNA ligase IV complex"/>
    <property type="evidence" value="ECO:0007669"/>
    <property type="project" value="TreeGrafter"/>
</dbReference>
<organism evidence="2 3">
    <name type="scientific">Punica granatum</name>
    <name type="common">Pomegranate</name>
    <dbReference type="NCBI Taxonomy" id="22663"/>
    <lineage>
        <taxon>Eukaryota</taxon>
        <taxon>Viridiplantae</taxon>
        <taxon>Streptophyta</taxon>
        <taxon>Embryophyta</taxon>
        <taxon>Tracheophyta</taxon>
        <taxon>Spermatophyta</taxon>
        <taxon>Magnoliopsida</taxon>
        <taxon>eudicotyledons</taxon>
        <taxon>Gunneridae</taxon>
        <taxon>Pentapetalae</taxon>
        <taxon>rosids</taxon>
        <taxon>malvids</taxon>
        <taxon>Myrtales</taxon>
        <taxon>Lythraceae</taxon>
        <taxon>Punica</taxon>
    </lineage>
</organism>
<feature type="region of interest" description="Disordered" evidence="1">
    <location>
        <begin position="226"/>
        <end position="282"/>
    </location>
</feature>
<comment type="caution">
    <text evidence="2">The sequence shown here is derived from an EMBL/GenBank/DDBJ whole genome shotgun (WGS) entry which is preliminary data.</text>
</comment>
<evidence type="ECO:0000256" key="1">
    <source>
        <dbReference type="SAM" id="MobiDB-lite"/>
    </source>
</evidence>
<dbReference type="InterPro" id="IPR014751">
    <property type="entry name" value="XRCC4-like_C"/>
</dbReference>
<evidence type="ECO:0000313" key="2">
    <source>
        <dbReference type="EMBL" id="OWM68179.1"/>
    </source>
</evidence>
<accession>A0A218W6P2</accession>
<dbReference type="SUPFAM" id="SSF58022">
    <property type="entry name" value="XRCC4, C-terminal oligomerization domain"/>
    <property type="match status" value="1"/>
</dbReference>
<dbReference type="GO" id="GO:0010165">
    <property type="term" value="P:response to X-ray"/>
    <property type="evidence" value="ECO:0007669"/>
    <property type="project" value="TreeGrafter"/>
</dbReference>
<protein>
    <recommendedName>
        <fullName evidence="4">DNA repair protein XRCC4</fullName>
    </recommendedName>
</protein>
<dbReference type="AlphaFoldDB" id="A0A218W6P2"/>
<sequence length="282" mass="32372">MESPRHSCLKLELPNPTEPDKIELIFIKATWYDIHFDLSIMNSIDSWVCKGQISSYAPIRLTLLMNPEIFHLQVSTLRGFAFWVLHHRRKNWGKFSRTLTCNGKEGGWRELKGANRAELQLSWTFEREGTKLEWRWKCLPSPNPKQTNSGILNFLMDANIRLSEEVVRKTKSFERLKVETEKCLAWSESFSNEKTEFESAIYAKFLSVLNSKKGKLRALWEQLVKAGGNGGKSPEEDEESTEKINPFDEGSDSEIEIVKSGTGTSEDVQKGKSRGRKRIALK</sequence>
<proteinExistence type="predicted"/>
<dbReference type="EMBL" id="MTKT01005171">
    <property type="protein sequence ID" value="OWM68179.1"/>
    <property type="molecule type" value="Genomic_DNA"/>
</dbReference>
<gene>
    <name evidence="2" type="ORF">CDL15_Pgr016379</name>
</gene>
<dbReference type="GO" id="GO:0005958">
    <property type="term" value="C:DNA-dependent protein kinase-DNA ligase 4 complex"/>
    <property type="evidence" value="ECO:0007669"/>
    <property type="project" value="TreeGrafter"/>
</dbReference>